<dbReference type="AlphaFoldDB" id="A0A2I0SKS1"/>
<gene>
    <name evidence="2" type="ORF">CW362_24295</name>
</gene>
<dbReference type="RefSeq" id="WP_103551665.1">
    <property type="nucleotide sequence ID" value="NZ_JBHJSK010000008.1"/>
</dbReference>
<dbReference type="EMBL" id="PJOS01000050">
    <property type="protein sequence ID" value="PKT70494.1"/>
    <property type="molecule type" value="Genomic_DNA"/>
</dbReference>
<evidence type="ECO:0008006" key="4">
    <source>
        <dbReference type="Google" id="ProtNLM"/>
    </source>
</evidence>
<accession>A0A2I0SKS1</accession>
<comment type="caution">
    <text evidence="2">The sequence shown here is derived from an EMBL/GenBank/DDBJ whole genome shotgun (WGS) entry which is preliminary data.</text>
</comment>
<evidence type="ECO:0000313" key="2">
    <source>
        <dbReference type="EMBL" id="PKT70494.1"/>
    </source>
</evidence>
<reference evidence="2 3" key="1">
    <citation type="submission" date="2017-12" db="EMBL/GenBank/DDBJ databases">
        <title>Streptomyces populusis sp. nov., a novel endophytic actinobacterium isolated from stems of Populus adenopoda Maxim.</title>
        <authorList>
            <person name="Wang Z."/>
        </authorList>
    </citation>
    <scope>NUCLEOTIDE SEQUENCE [LARGE SCALE GENOMIC DNA]</scope>
    <source>
        <strain evidence="2 3">A249</strain>
    </source>
</reference>
<dbReference type="Proteomes" id="UP000236178">
    <property type="component" value="Unassembled WGS sequence"/>
</dbReference>
<evidence type="ECO:0000313" key="3">
    <source>
        <dbReference type="Proteomes" id="UP000236178"/>
    </source>
</evidence>
<name>A0A2I0SKS1_9ACTN</name>
<evidence type="ECO:0000256" key="1">
    <source>
        <dbReference type="SAM" id="MobiDB-lite"/>
    </source>
</evidence>
<dbReference type="OrthoDB" id="3853004at2"/>
<sequence length="125" mass="13689">MVESWVINDGGTVPVSSEVVLETLRARVDRRQLETWLSSSLGRSLAFVTNTDRAMVMLLRQDGDPGEHAVEPGAVGSSEGFVLSNGQHDEYPDEDTVPIGEAFRIVEHIVNAGSWPADARWAVDR</sequence>
<organism evidence="2 3">
    <name type="scientific">Streptomyces populi</name>
    <dbReference type="NCBI Taxonomy" id="2058924"/>
    <lineage>
        <taxon>Bacteria</taxon>
        <taxon>Bacillati</taxon>
        <taxon>Actinomycetota</taxon>
        <taxon>Actinomycetes</taxon>
        <taxon>Kitasatosporales</taxon>
        <taxon>Streptomycetaceae</taxon>
        <taxon>Streptomyces</taxon>
    </lineage>
</organism>
<keyword evidence="3" id="KW-1185">Reference proteome</keyword>
<protein>
    <recommendedName>
        <fullName evidence="4">Immunity protein Imm1</fullName>
    </recommendedName>
</protein>
<feature type="region of interest" description="Disordered" evidence="1">
    <location>
        <begin position="74"/>
        <end position="95"/>
    </location>
</feature>
<proteinExistence type="predicted"/>